<sequence length="605" mass="68081">MALQRVDPTPFLPRGMQWQQVQNRAPVVRAVATRPRRRNEDLAIFTIEPFSGNLVSFQNIREVVHEFIVDHLRIEIVDIQPCHLGQAYVRFSFFHDCDNLIRNSPHVFDDVSISFVKHNRGKNWRSVQFNRECWLMLMGFPVDYWEREYIDNAICTLGKVLSWEQDMTKLSRLIVKARVLDLESMPQFIILSDAEGFHGESWTIQCEVLSDELLGGQPQDEDPLPLDPLNPVAPFDFFGHGQIGAGPIDEAEQNVANMAPQNQAAAEREPWPELQIAQPNNQAQNQPNQTINLNAVPMDQDLPAENVNGGEVLNPGLEMAVDEGPIQGDAHIKMHDLVPNVIEEEVDQHLIEPPQLLEEPVPPLVVLGLQAHAPENWLVEKLPEDMLMGDDELNAVNDDEDELQQPQQQPPHNIQLGMVEILEEHRCDPSFAGHQAKHSPLIQNAEAVRLWAIHFKDSSSTNCSVNIPEDWCNFFTSLLLSPTHFSWVSNFLQSKAWYFFSSDKGKVLFSIPPKCSVNSEPLCNSGNHLFTTNANTKGKAVIEELTPPSSPPTNAQSTQGECSMKGVEKKRRSNCGHMCQKEPEGEENKEGIQNGCLPSQKLSGL</sequence>
<proteinExistence type="predicted"/>
<comment type="caution">
    <text evidence="3">The sequence shown here is derived from an EMBL/GenBank/DDBJ whole genome shotgun (WGS) entry which is preliminary data.</text>
</comment>
<dbReference type="AlphaFoldDB" id="A0A3L6RHZ2"/>
<dbReference type="PANTHER" id="PTHR33075">
    <property type="entry name" value="OS02G0499800 PROTEIN"/>
    <property type="match status" value="1"/>
</dbReference>
<protein>
    <recommendedName>
        <fullName evidence="2">DUF7597 domain-containing protein</fullName>
    </recommendedName>
</protein>
<evidence type="ECO:0000259" key="2">
    <source>
        <dbReference type="Pfam" id="PF24530"/>
    </source>
</evidence>
<feature type="domain" description="DUF7597" evidence="2">
    <location>
        <begin position="6"/>
        <end position="127"/>
    </location>
</feature>
<gene>
    <name evidence="3" type="ORF">C2845_PM13G18110</name>
</gene>
<dbReference type="OrthoDB" id="687457at2759"/>
<feature type="compositionally biased region" description="Polar residues" evidence="1">
    <location>
        <begin position="596"/>
        <end position="605"/>
    </location>
</feature>
<dbReference type="EMBL" id="PQIB02000008">
    <property type="protein sequence ID" value="RLN04023.1"/>
    <property type="molecule type" value="Genomic_DNA"/>
</dbReference>
<reference evidence="4" key="1">
    <citation type="journal article" date="2019" name="Nat. Commun.">
        <title>The genome of broomcorn millet.</title>
        <authorList>
            <person name="Zou C."/>
            <person name="Miki D."/>
            <person name="Li D."/>
            <person name="Tang Q."/>
            <person name="Xiao L."/>
            <person name="Rajput S."/>
            <person name="Deng P."/>
            <person name="Jia W."/>
            <person name="Huang R."/>
            <person name="Zhang M."/>
            <person name="Sun Y."/>
            <person name="Hu J."/>
            <person name="Fu X."/>
            <person name="Schnable P.S."/>
            <person name="Li F."/>
            <person name="Zhang H."/>
            <person name="Feng B."/>
            <person name="Zhu X."/>
            <person name="Liu R."/>
            <person name="Schnable J.C."/>
            <person name="Zhu J.-K."/>
            <person name="Zhang H."/>
        </authorList>
    </citation>
    <scope>NUCLEOTIDE SEQUENCE [LARGE SCALE GENOMIC DNA]</scope>
</reference>
<feature type="region of interest" description="Disordered" evidence="1">
    <location>
        <begin position="577"/>
        <end position="605"/>
    </location>
</feature>
<evidence type="ECO:0000256" key="1">
    <source>
        <dbReference type="SAM" id="MobiDB-lite"/>
    </source>
</evidence>
<name>A0A3L6RHZ2_PANMI</name>
<evidence type="ECO:0000313" key="3">
    <source>
        <dbReference type="EMBL" id="RLN04023.1"/>
    </source>
</evidence>
<feature type="compositionally biased region" description="Basic and acidic residues" evidence="1">
    <location>
        <begin position="579"/>
        <end position="590"/>
    </location>
</feature>
<dbReference type="Pfam" id="PF24530">
    <property type="entry name" value="DUF7597"/>
    <property type="match status" value="1"/>
</dbReference>
<dbReference type="Proteomes" id="UP000275267">
    <property type="component" value="Unassembled WGS sequence"/>
</dbReference>
<dbReference type="PANTHER" id="PTHR33075:SF7">
    <property type="entry name" value="OS02G0303350 PROTEIN"/>
    <property type="match status" value="1"/>
</dbReference>
<keyword evidence="4" id="KW-1185">Reference proteome</keyword>
<accession>A0A3L6RHZ2</accession>
<organism evidence="3 4">
    <name type="scientific">Panicum miliaceum</name>
    <name type="common">Proso millet</name>
    <name type="synonym">Broomcorn millet</name>
    <dbReference type="NCBI Taxonomy" id="4540"/>
    <lineage>
        <taxon>Eukaryota</taxon>
        <taxon>Viridiplantae</taxon>
        <taxon>Streptophyta</taxon>
        <taxon>Embryophyta</taxon>
        <taxon>Tracheophyta</taxon>
        <taxon>Spermatophyta</taxon>
        <taxon>Magnoliopsida</taxon>
        <taxon>Liliopsida</taxon>
        <taxon>Poales</taxon>
        <taxon>Poaceae</taxon>
        <taxon>PACMAD clade</taxon>
        <taxon>Panicoideae</taxon>
        <taxon>Panicodae</taxon>
        <taxon>Paniceae</taxon>
        <taxon>Panicinae</taxon>
        <taxon>Panicum</taxon>
        <taxon>Panicum sect. Panicum</taxon>
    </lineage>
</organism>
<evidence type="ECO:0000313" key="4">
    <source>
        <dbReference type="Proteomes" id="UP000275267"/>
    </source>
</evidence>
<dbReference type="STRING" id="4540.A0A3L6RHZ2"/>
<feature type="region of interest" description="Disordered" evidence="1">
    <location>
        <begin position="546"/>
        <end position="565"/>
    </location>
</feature>
<dbReference type="InterPro" id="IPR056018">
    <property type="entry name" value="DUF7597"/>
</dbReference>
<feature type="compositionally biased region" description="Polar residues" evidence="1">
    <location>
        <begin position="552"/>
        <end position="561"/>
    </location>
</feature>